<dbReference type="EMBL" id="RSDW01000001">
    <property type="protein sequence ID" value="RSL17719.1"/>
    <property type="molecule type" value="Genomic_DNA"/>
</dbReference>
<dbReference type="InterPro" id="IPR036520">
    <property type="entry name" value="UPF0759_sf"/>
</dbReference>
<dbReference type="RefSeq" id="WP_260472892.1">
    <property type="nucleotide sequence ID" value="NZ_RSDW01000001.1"/>
</dbReference>
<sequence>MPRAPQFSLPSSAVAASAASSRIFAGTSGWAYPTWKPDFYPAGTPAKRFLEFYSSQLSSVEVNYTFRALPTATMLEGWLASTTEFFRFSFKAPQRITHIKRLNACDDDVAYFLSTLEPVRQAGKLGLVLFQLPPNLKADAARLSAFLAAPALRAAGAAPIAFEFRHESWFTDEIYDILRAHNAALCIAESDELATPEVHTANTHTSFRLRRTGVYTPDELDAFVQRFTALARDRDVYIYFKHEDEPSGALNAVSFLAGVAGKVGQS</sequence>
<accession>A0A428MLL5</accession>
<dbReference type="InterPro" id="IPR002763">
    <property type="entry name" value="DUF72"/>
</dbReference>
<comment type="caution">
    <text evidence="1">The sequence shown here is derived from an EMBL/GenBank/DDBJ whole genome shotgun (WGS) entry which is preliminary data.</text>
</comment>
<dbReference type="Proteomes" id="UP000269669">
    <property type="component" value="Unassembled WGS sequence"/>
</dbReference>
<protein>
    <submittedName>
        <fullName evidence="1">Uncharacterized protein YecE (DUF72 family)</fullName>
    </submittedName>
</protein>
<keyword evidence="2" id="KW-1185">Reference proteome</keyword>
<name>A0A428MLL5_9BACT</name>
<evidence type="ECO:0000313" key="2">
    <source>
        <dbReference type="Proteomes" id="UP000269669"/>
    </source>
</evidence>
<reference evidence="1 2" key="1">
    <citation type="submission" date="2018-12" db="EMBL/GenBank/DDBJ databases">
        <title>Sequencing of bacterial isolates from soil warming experiment in Harvard Forest, Massachusetts, USA.</title>
        <authorList>
            <person name="Deangelis K."/>
        </authorList>
    </citation>
    <scope>NUCLEOTIDE SEQUENCE [LARGE SCALE GENOMIC DNA]</scope>
    <source>
        <strain evidence="1 2">EB153</strain>
    </source>
</reference>
<dbReference type="PANTHER" id="PTHR30348">
    <property type="entry name" value="UNCHARACTERIZED PROTEIN YECE"/>
    <property type="match status" value="1"/>
</dbReference>
<organism evidence="1 2">
    <name type="scientific">Edaphobacter aggregans</name>
    <dbReference type="NCBI Taxonomy" id="570835"/>
    <lineage>
        <taxon>Bacteria</taxon>
        <taxon>Pseudomonadati</taxon>
        <taxon>Acidobacteriota</taxon>
        <taxon>Terriglobia</taxon>
        <taxon>Terriglobales</taxon>
        <taxon>Acidobacteriaceae</taxon>
        <taxon>Edaphobacter</taxon>
    </lineage>
</organism>
<proteinExistence type="predicted"/>
<dbReference type="PANTHER" id="PTHR30348:SF4">
    <property type="entry name" value="DUF72 DOMAIN-CONTAINING PROTEIN"/>
    <property type="match status" value="1"/>
</dbReference>
<gene>
    <name evidence="1" type="ORF">EDE15_3259</name>
</gene>
<dbReference type="AlphaFoldDB" id="A0A428MLL5"/>
<dbReference type="Gene3D" id="3.20.20.410">
    <property type="entry name" value="Protein of unknown function UPF0759"/>
    <property type="match status" value="1"/>
</dbReference>
<dbReference type="SUPFAM" id="SSF117396">
    <property type="entry name" value="TM1631-like"/>
    <property type="match status" value="1"/>
</dbReference>
<evidence type="ECO:0000313" key="1">
    <source>
        <dbReference type="EMBL" id="RSL17719.1"/>
    </source>
</evidence>
<dbReference type="Pfam" id="PF01904">
    <property type="entry name" value="DUF72"/>
    <property type="match status" value="1"/>
</dbReference>